<protein>
    <submittedName>
        <fullName evidence="2">Uncharacterized protein</fullName>
    </submittedName>
</protein>
<dbReference type="EMBL" id="VSRR010010091">
    <property type="protein sequence ID" value="MPC51309.1"/>
    <property type="molecule type" value="Genomic_DNA"/>
</dbReference>
<keyword evidence="3" id="KW-1185">Reference proteome</keyword>
<feature type="region of interest" description="Disordered" evidence="1">
    <location>
        <begin position="38"/>
        <end position="57"/>
    </location>
</feature>
<comment type="caution">
    <text evidence="2">The sequence shown here is derived from an EMBL/GenBank/DDBJ whole genome shotgun (WGS) entry which is preliminary data.</text>
</comment>
<dbReference type="AlphaFoldDB" id="A0A5B7G1A8"/>
<name>A0A5B7G1A8_PORTR</name>
<reference evidence="2 3" key="1">
    <citation type="submission" date="2019-05" db="EMBL/GenBank/DDBJ databases">
        <title>Another draft genome of Portunus trituberculatus and its Hox gene families provides insights of decapod evolution.</title>
        <authorList>
            <person name="Jeong J.-H."/>
            <person name="Song I."/>
            <person name="Kim S."/>
            <person name="Choi T."/>
            <person name="Kim D."/>
            <person name="Ryu S."/>
            <person name="Kim W."/>
        </authorList>
    </citation>
    <scope>NUCLEOTIDE SEQUENCE [LARGE SCALE GENOMIC DNA]</scope>
    <source>
        <tissue evidence="2">Muscle</tissue>
    </source>
</reference>
<sequence>MEGRRMGRKTDRIREDSHERGLWMCAVSQSYTTGLSFLEGSGTSQKPGPPGARSSVLLGASRCVGGGGLM</sequence>
<accession>A0A5B7G1A8</accession>
<evidence type="ECO:0000313" key="3">
    <source>
        <dbReference type="Proteomes" id="UP000324222"/>
    </source>
</evidence>
<gene>
    <name evidence="2" type="ORF">E2C01_045154</name>
</gene>
<evidence type="ECO:0000313" key="2">
    <source>
        <dbReference type="EMBL" id="MPC51309.1"/>
    </source>
</evidence>
<organism evidence="2 3">
    <name type="scientific">Portunus trituberculatus</name>
    <name type="common">Swimming crab</name>
    <name type="synonym">Neptunus trituberculatus</name>
    <dbReference type="NCBI Taxonomy" id="210409"/>
    <lineage>
        <taxon>Eukaryota</taxon>
        <taxon>Metazoa</taxon>
        <taxon>Ecdysozoa</taxon>
        <taxon>Arthropoda</taxon>
        <taxon>Crustacea</taxon>
        <taxon>Multicrustacea</taxon>
        <taxon>Malacostraca</taxon>
        <taxon>Eumalacostraca</taxon>
        <taxon>Eucarida</taxon>
        <taxon>Decapoda</taxon>
        <taxon>Pleocyemata</taxon>
        <taxon>Brachyura</taxon>
        <taxon>Eubrachyura</taxon>
        <taxon>Portunoidea</taxon>
        <taxon>Portunidae</taxon>
        <taxon>Portuninae</taxon>
        <taxon>Portunus</taxon>
    </lineage>
</organism>
<dbReference type="Proteomes" id="UP000324222">
    <property type="component" value="Unassembled WGS sequence"/>
</dbReference>
<proteinExistence type="predicted"/>
<evidence type="ECO:0000256" key="1">
    <source>
        <dbReference type="SAM" id="MobiDB-lite"/>
    </source>
</evidence>